<dbReference type="Pfam" id="PF00226">
    <property type="entry name" value="DnaJ"/>
    <property type="match status" value="1"/>
</dbReference>
<evidence type="ECO:0000259" key="2">
    <source>
        <dbReference type="PROSITE" id="PS50076"/>
    </source>
</evidence>
<dbReference type="InterPro" id="IPR018253">
    <property type="entry name" value="DnaJ_domain_CS"/>
</dbReference>
<feature type="compositionally biased region" description="Low complexity" evidence="1">
    <location>
        <begin position="215"/>
        <end position="235"/>
    </location>
</feature>
<dbReference type="InterPro" id="IPR024593">
    <property type="entry name" value="DUF3444"/>
</dbReference>
<dbReference type="EMBL" id="JANAVB010006596">
    <property type="protein sequence ID" value="KAJ6844812.1"/>
    <property type="molecule type" value="Genomic_DNA"/>
</dbReference>
<dbReference type="InterPro" id="IPR001623">
    <property type="entry name" value="DnaJ_domain"/>
</dbReference>
<feature type="region of interest" description="Disordered" evidence="1">
    <location>
        <begin position="132"/>
        <end position="237"/>
    </location>
</feature>
<organism evidence="3 4">
    <name type="scientific">Iris pallida</name>
    <name type="common">Sweet iris</name>
    <dbReference type="NCBI Taxonomy" id="29817"/>
    <lineage>
        <taxon>Eukaryota</taxon>
        <taxon>Viridiplantae</taxon>
        <taxon>Streptophyta</taxon>
        <taxon>Embryophyta</taxon>
        <taxon>Tracheophyta</taxon>
        <taxon>Spermatophyta</taxon>
        <taxon>Magnoliopsida</taxon>
        <taxon>Liliopsida</taxon>
        <taxon>Asparagales</taxon>
        <taxon>Iridaceae</taxon>
        <taxon>Iridoideae</taxon>
        <taxon>Irideae</taxon>
        <taxon>Iris</taxon>
    </lineage>
</organism>
<dbReference type="Pfam" id="PF11926">
    <property type="entry name" value="DUF3444"/>
    <property type="match status" value="1"/>
</dbReference>
<dbReference type="InterPro" id="IPR036869">
    <property type="entry name" value="J_dom_sf"/>
</dbReference>
<evidence type="ECO:0000313" key="4">
    <source>
        <dbReference type="Proteomes" id="UP001140949"/>
    </source>
</evidence>
<evidence type="ECO:0000313" key="3">
    <source>
        <dbReference type="EMBL" id="KAJ6844812.1"/>
    </source>
</evidence>
<reference evidence="3" key="1">
    <citation type="journal article" date="2023" name="GigaByte">
        <title>Genome assembly of the bearded iris, Iris pallida Lam.</title>
        <authorList>
            <person name="Bruccoleri R.E."/>
            <person name="Oakeley E.J."/>
            <person name="Faust A.M.E."/>
            <person name="Altorfer M."/>
            <person name="Dessus-Babus S."/>
            <person name="Burckhardt D."/>
            <person name="Oertli M."/>
            <person name="Naumann U."/>
            <person name="Petersen F."/>
            <person name="Wong J."/>
        </authorList>
    </citation>
    <scope>NUCLEOTIDE SEQUENCE</scope>
    <source>
        <strain evidence="3">GSM-AAB239-AS_SAM_17_03QT</strain>
    </source>
</reference>
<dbReference type="Gene3D" id="1.10.287.110">
    <property type="entry name" value="DnaJ domain"/>
    <property type="match status" value="1"/>
</dbReference>
<name>A0AAX6HV84_IRIPA</name>
<feature type="domain" description="J" evidence="2">
    <location>
        <begin position="66"/>
        <end position="130"/>
    </location>
</feature>
<accession>A0AAX6HV84</accession>
<protein>
    <recommendedName>
        <fullName evidence="2">J domain-containing protein</fullName>
    </recommendedName>
</protein>
<dbReference type="SUPFAM" id="SSF46565">
    <property type="entry name" value="Chaperone J-domain"/>
    <property type="match status" value="1"/>
</dbReference>
<keyword evidence="4" id="KW-1185">Reference proteome</keyword>
<dbReference type="SMART" id="SM00271">
    <property type="entry name" value="DnaJ"/>
    <property type="match status" value="1"/>
</dbReference>
<dbReference type="Pfam" id="PF23551">
    <property type="entry name" value="Zn_ribbon_20"/>
    <property type="match status" value="1"/>
</dbReference>
<dbReference type="PROSITE" id="PS50076">
    <property type="entry name" value="DNAJ_2"/>
    <property type="match status" value="1"/>
</dbReference>
<feature type="compositionally biased region" description="Basic and acidic residues" evidence="1">
    <location>
        <begin position="354"/>
        <end position="364"/>
    </location>
</feature>
<dbReference type="CDD" id="cd06257">
    <property type="entry name" value="DnaJ"/>
    <property type="match status" value="1"/>
</dbReference>
<dbReference type="Proteomes" id="UP001140949">
    <property type="component" value="Unassembled WGS sequence"/>
</dbReference>
<proteinExistence type="predicted"/>
<comment type="caution">
    <text evidence="3">The sequence shown here is derived from an EMBL/GenBank/DDBJ whole genome shotgun (WGS) entry which is preliminary data.</text>
</comment>
<gene>
    <name evidence="3" type="ORF">M6B38_294010</name>
</gene>
<feature type="region of interest" description="Disordered" evidence="1">
    <location>
        <begin position="354"/>
        <end position="401"/>
    </location>
</feature>
<dbReference type="AlphaFoldDB" id="A0AAX6HV84"/>
<dbReference type="PANTHER" id="PTHR44137:SF32">
    <property type="entry name" value="DNAJ HEAT SHOCK AMINO-TERMINAL DOMAIN PROTEIN"/>
    <property type="match status" value="1"/>
</dbReference>
<dbReference type="PROSITE" id="PS00636">
    <property type="entry name" value="DNAJ_1"/>
    <property type="match status" value="1"/>
</dbReference>
<dbReference type="PRINTS" id="PR00625">
    <property type="entry name" value="JDOMAIN"/>
</dbReference>
<sequence length="794" mass="88985">MECNREEALRAKEIAERKFMAKDIGGAKKFALKAHNLFPSLDGINQMIATLDVYLSSGARPDGEKDWYAVLSVNSSADDETLKKQYRKLALQLHPDKNKSVGAEGAFQLLSEAWSVLSDKSRRMLYDHRRKLLQPMMPPSKKDHSASKTSNGFCSFASNTTSRVRAQKTNSGMPPPSSSSINSRKPPPPSSSTSRFMPPPSTSATNSGMPPPPSSSINSGVVPPSSSSFPPSSQRSDSKTFWTLCKHCKVRYEYLRVYMGRNLLCPNCHQPFLADGTEVSTSTYQSKVNGASMGSSGLQHGGNPDLYNSSSFQWSPFSRTAGAASAASANASSTAASQAANVVHQTYEKVRRERQEAKAVARREALRKRSQGLKRNTSGHGKLSAGLDNNEHTIPKVSHPKRKGGTIEDCWANYGRQKIEIGFDSGKIFMSQINSRQFNLKRGFPQVHVHNILMGKSKNEVLKTLEKWNSAAAAKSAKKENAKKKLRWKESATKRVKEVRVSDTIQVNKMDELKSNVKQASAKKDLSVDQTADSDKKMIEAVKLDVPDPDFHDFDKDRTEKSFNADEIWATYDDEDGMPRYYALIQKLISLKPFKVRMSFLNSKSNSEFGPLNWVASGFAKTCGEFRVGKYEVRDAPNAFSHKVKWEKGPRGIIKVVPKKGDIWAIYRNWSPDWNEHTPDEVIYKYDMVEVLEDYKEEQGVSIVPLVKVAGFRTVFHRHMDPEEIKRIRREEMFRFSHQVPFYVLTGEEGCKAPKGCYELDPASTPVELLQIVPERKDDEEMQASEHLQEQAVG</sequence>
<evidence type="ECO:0000256" key="1">
    <source>
        <dbReference type="SAM" id="MobiDB-lite"/>
    </source>
</evidence>
<reference evidence="3" key="2">
    <citation type="submission" date="2023-04" db="EMBL/GenBank/DDBJ databases">
        <authorList>
            <person name="Bruccoleri R.E."/>
            <person name="Oakeley E.J."/>
            <person name="Faust A.-M."/>
            <person name="Dessus-Babus S."/>
            <person name="Altorfer M."/>
            <person name="Burckhardt D."/>
            <person name="Oertli M."/>
            <person name="Naumann U."/>
            <person name="Petersen F."/>
            <person name="Wong J."/>
        </authorList>
    </citation>
    <scope>NUCLEOTIDE SEQUENCE</scope>
    <source>
        <strain evidence="3">GSM-AAB239-AS_SAM_17_03QT</strain>
        <tissue evidence="3">Leaf</tissue>
    </source>
</reference>
<dbReference type="InterPro" id="IPR056988">
    <property type="entry name" value="Zn_ribbon_pln"/>
</dbReference>
<feature type="compositionally biased region" description="Polar residues" evidence="1">
    <location>
        <begin position="147"/>
        <end position="170"/>
    </location>
</feature>
<dbReference type="GO" id="GO:0005783">
    <property type="term" value="C:endoplasmic reticulum"/>
    <property type="evidence" value="ECO:0007669"/>
    <property type="project" value="UniProtKB-ARBA"/>
</dbReference>
<dbReference type="PANTHER" id="PTHR44137">
    <property type="entry name" value="BNAC03G44070D PROTEIN"/>
    <property type="match status" value="1"/>
</dbReference>